<proteinExistence type="predicted"/>
<gene>
    <name evidence="2" type="ORF">CLUMA_CG004180</name>
</gene>
<dbReference type="EMBL" id="CVRI01000019">
    <property type="protein sequence ID" value="CRK90409.1"/>
    <property type="molecule type" value="Genomic_DNA"/>
</dbReference>
<dbReference type="InterPro" id="IPR036908">
    <property type="entry name" value="RlpA-like_sf"/>
</dbReference>
<dbReference type="PANTHER" id="PTHR31836">
    <property type="match status" value="1"/>
</dbReference>
<sequence>MKESRGQNYVGDATFYTEWRGGYGSCGLDRALYDPFYVCALSRHFMALPPGMTNPNNHPKCDPQWCVEVKGIRGTIVVKVSDTCWGCQAYDVDVADAVYHYLDDPNKGRVRMNWRFVDCRTNPPGVK</sequence>
<dbReference type="SUPFAM" id="SSF50685">
    <property type="entry name" value="Barwin-like endoglucanases"/>
    <property type="match status" value="1"/>
</dbReference>
<dbReference type="STRING" id="568069.A0A1J1HW98"/>
<protein>
    <submittedName>
        <fullName evidence="2">CLUMA_CG004180, isoform A</fullName>
    </submittedName>
</protein>
<organism evidence="2 3">
    <name type="scientific">Clunio marinus</name>
    <dbReference type="NCBI Taxonomy" id="568069"/>
    <lineage>
        <taxon>Eukaryota</taxon>
        <taxon>Metazoa</taxon>
        <taxon>Ecdysozoa</taxon>
        <taxon>Arthropoda</taxon>
        <taxon>Hexapoda</taxon>
        <taxon>Insecta</taxon>
        <taxon>Pterygota</taxon>
        <taxon>Neoptera</taxon>
        <taxon>Endopterygota</taxon>
        <taxon>Diptera</taxon>
        <taxon>Nematocera</taxon>
        <taxon>Chironomoidea</taxon>
        <taxon>Chironomidae</taxon>
        <taxon>Clunio</taxon>
    </lineage>
</organism>
<dbReference type="OrthoDB" id="406505at2759"/>
<evidence type="ECO:0000313" key="3">
    <source>
        <dbReference type="Proteomes" id="UP000183832"/>
    </source>
</evidence>
<dbReference type="PANTHER" id="PTHR31836:SF28">
    <property type="entry name" value="SRCR DOMAIN-CONTAINING PROTEIN-RELATED"/>
    <property type="match status" value="1"/>
</dbReference>
<dbReference type="Gene3D" id="2.40.40.10">
    <property type="entry name" value="RlpA-like domain"/>
    <property type="match status" value="1"/>
</dbReference>
<dbReference type="CDD" id="cd22271">
    <property type="entry name" value="DPBB_EXP_N-like"/>
    <property type="match status" value="1"/>
</dbReference>
<keyword evidence="3" id="KW-1185">Reference proteome</keyword>
<accession>A0A1J1HW98</accession>
<evidence type="ECO:0000256" key="1">
    <source>
        <dbReference type="ARBA" id="ARBA00022729"/>
    </source>
</evidence>
<evidence type="ECO:0000313" key="2">
    <source>
        <dbReference type="EMBL" id="CRK90409.1"/>
    </source>
</evidence>
<dbReference type="InterPro" id="IPR051477">
    <property type="entry name" value="Expansin_CellWall"/>
</dbReference>
<dbReference type="AlphaFoldDB" id="A0A1J1HW98"/>
<keyword evidence="1" id="KW-0732">Signal</keyword>
<dbReference type="Proteomes" id="UP000183832">
    <property type="component" value="Unassembled WGS sequence"/>
</dbReference>
<reference evidence="2 3" key="1">
    <citation type="submission" date="2015-04" db="EMBL/GenBank/DDBJ databases">
        <authorList>
            <person name="Syromyatnikov M.Y."/>
            <person name="Popov V.N."/>
        </authorList>
    </citation>
    <scope>NUCLEOTIDE SEQUENCE [LARGE SCALE GENOMIC DNA]</scope>
</reference>
<name>A0A1J1HW98_9DIPT</name>